<evidence type="ECO:0000313" key="2">
    <source>
        <dbReference type="EMBL" id="KGB27129.1"/>
    </source>
</evidence>
<name>A0A094Z2F3_HOEPD</name>
<reference evidence="2 3" key="1">
    <citation type="submission" date="2007-10" db="EMBL/GenBank/DDBJ databases">
        <authorList>
            <person name="Wagner-Dobler I."/>
            <person name="Ferriera S."/>
            <person name="Johnson J."/>
            <person name="Kravitz S."/>
            <person name="Beeson K."/>
            <person name="Sutton G."/>
            <person name="Rogers Y.-H."/>
            <person name="Friedman R."/>
            <person name="Frazier M."/>
            <person name="Venter J.C."/>
        </authorList>
    </citation>
    <scope>NUCLEOTIDE SEQUENCE [LARGE SCALE GENOMIC DNA]</scope>
    <source>
        <strain evidence="2 3">DFL-43</strain>
    </source>
</reference>
<keyword evidence="3" id="KW-1185">Reference proteome</keyword>
<sequence>MQRTKDHGADKGCPFPGERRSPALTEEDRFMELHGGRGSRTVYLTVCMIEAMLVRTALGLRGMAHLRLPWRSGAGVKTRPRGAPASARD</sequence>
<accession>A0A094Z2F3</accession>
<dbReference type="HOGENOM" id="CLU_2450560_0_0_5"/>
<proteinExistence type="predicted"/>
<dbReference type="Proteomes" id="UP000004291">
    <property type="component" value="Chromosome"/>
</dbReference>
<evidence type="ECO:0000256" key="1">
    <source>
        <dbReference type="SAM" id="MobiDB-lite"/>
    </source>
</evidence>
<evidence type="ECO:0000313" key="3">
    <source>
        <dbReference type="Proteomes" id="UP000004291"/>
    </source>
</evidence>
<reference evidence="2 3" key="2">
    <citation type="submission" date="2012-06" db="EMBL/GenBank/DDBJ databases">
        <authorList>
            <person name="Fiebig A."/>
        </authorList>
    </citation>
    <scope>NUCLEOTIDE SEQUENCE [LARGE SCALE GENOMIC DNA]</scope>
    <source>
        <strain evidence="2 3">DFL-43</strain>
    </source>
</reference>
<organism evidence="2 3">
    <name type="scientific">Hoeflea phototrophica (strain DSM 17068 / NCIMB 14078 / DFL-43)</name>
    <dbReference type="NCBI Taxonomy" id="411684"/>
    <lineage>
        <taxon>Bacteria</taxon>
        <taxon>Pseudomonadati</taxon>
        <taxon>Pseudomonadota</taxon>
        <taxon>Alphaproteobacteria</taxon>
        <taxon>Hyphomicrobiales</taxon>
        <taxon>Rhizobiaceae</taxon>
        <taxon>Hoeflea</taxon>
    </lineage>
</organism>
<feature type="region of interest" description="Disordered" evidence="1">
    <location>
        <begin position="1"/>
        <end position="24"/>
    </location>
</feature>
<gene>
    <name evidence="2" type="ORF">HPDFL43_00003340</name>
</gene>
<dbReference type="AlphaFoldDB" id="A0A094Z2F3"/>
<dbReference type="EMBL" id="ABIA03000001">
    <property type="protein sequence ID" value="KGB27129.1"/>
    <property type="molecule type" value="Genomic_DNA"/>
</dbReference>
<protein>
    <submittedName>
        <fullName evidence="2">Uncharacterized protein</fullName>
    </submittedName>
</protein>
<feature type="compositionally biased region" description="Basic and acidic residues" evidence="1">
    <location>
        <begin position="1"/>
        <end position="10"/>
    </location>
</feature>
<comment type="caution">
    <text evidence="2">The sequence shown here is derived from an EMBL/GenBank/DDBJ whole genome shotgun (WGS) entry which is preliminary data.</text>
</comment>